<evidence type="ECO:0000256" key="5">
    <source>
        <dbReference type="ARBA" id="ARBA00022448"/>
    </source>
</evidence>
<comment type="subunit">
    <text evidence="3">Monomer.</text>
</comment>
<dbReference type="Proteomes" id="UP000078561">
    <property type="component" value="Unassembled WGS sequence"/>
</dbReference>
<feature type="domain" description="MD-2-related lipid-recognition" evidence="9">
    <location>
        <begin position="34"/>
        <end position="158"/>
    </location>
</feature>
<keyword evidence="6 8" id="KW-0732">Signal</keyword>
<dbReference type="SMART" id="SM00737">
    <property type="entry name" value="ML"/>
    <property type="match status" value="1"/>
</dbReference>
<dbReference type="STRING" id="4829.A0A163JW74"/>
<evidence type="ECO:0000256" key="4">
    <source>
        <dbReference type="ARBA" id="ARBA00016056"/>
    </source>
</evidence>
<feature type="signal peptide" evidence="8">
    <location>
        <begin position="1"/>
        <end position="17"/>
    </location>
</feature>
<evidence type="ECO:0000256" key="6">
    <source>
        <dbReference type="ARBA" id="ARBA00022729"/>
    </source>
</evidence>
<protein>
    <recommendedName>
        <fullName evidence="4">Phosphatidylglycerol/phosphatidylinositol transfer protein</fullName>
    </recommendedName>
</protein>
<evidence type="ECO:0000256" key="7">
    <source>
        <dbReference type="ARBA" id="ARBA00023055"/>
    </source>
</evidence>
<proteinExistence type="inferred from homology"/>
<evidence type="ECO:0000256" key="1">
    <source>
        <dbReference type="ARBA" id="ARBA00002053"/>
    </source>
</evidence>
<dbReference type="GO" id="GO:0032934">
    <property type="term" value="F:sterol binding"/>
    <property type="evidence" value="ECO:0007669"/>
    <property type="project" value="InterPro"/>
</dbReference>
<organism evidence="10">
    <name type="scientific">Absidia glauca</name>
    <name type="common">Pin mould</name>
    <dbReference type="NCBI Taxonomy" id="4829"/>
    <lineage>
        <taxon>Eukaryota</taxon>
        <taxon>Fungi</taxon>
        <taxon>Fungi incertae sedis</taxon>
        <taxon>Mucoromycota</taxon>
        <taxon>Mucoromycotina</taxon>
        <taxon>Mucoromycetes</taxon>
        <taxon>Mucorales</taxon>
        <taxon>Cunninghamellaceae</taxon>
        <taxon>Absidia</taxon>
    </lineage>
</organism>
<keyword evidence="5" id="KW-0813">Transport</keyword>
<comment type="similarity">
    <text evidence="2">Belongs to the NPC2 family.</text>
</comment>
<dbReference type="InterPro" id="IPR014756">
    <property type="entry name" value="Ig_E-set"/>
</dbReference>
<name>A0A163JW74_ABSGL</name>
<keyword evidence="11" id="KW-1185">Reference proteome</keyword>
<dbReference type="PANTHER" id="PTHR11306">
    <property type="entry name" value="NIEMANN PICK TYPE C2 PROTEIN NPC2-RELATED"/>
    <property type="match status" value="1"/>
</dbReference>
<dbReference type="InterPro" id="IPR003172">
    <property type="entry name" value="ML_dom"/>
</dbReference>
<feature type="chain" id="PRO_5007843464" description="Phosphatidylglycerol/phosphatidylinositol transfer protein" evidence="8">
    <location>
        <begin position="18"/>
        <end position="161"/>
    </location>
</feature>
<dbReference type="Pfam" id="PF02221">
    <property type="entry name" value="E1_DerP2_DerF2"/>
    <property type="match status" value="1"/>
</dbReference>
<keyword evidence="7" id="KW-0445">Lipid transport</keyword>
<evidence type="ECO:0000259" key="9">
    <source>
        <dbReference type="SMART" id="SM00737"/>
    </source>
</evidence>
<reference evidence="10" key="1">
    <citation type="submission" date="2016-04" db="EMBL/GenBank/DDBJ databases">
        <authorList>
            <person name="Evans L.H."/>
            <person name="Alamgir A."/>
            <person name="Owens N."/>
            <person name="Weber N.D."/>
            <person name="Virtaneva K."/>
            <person name="Barbian K."/>
            <person name="Babar A."/>
            <person name="Rosenke K."/>
        </authorList>
    </citation>
    <scope>NUCLEOTIDE SEQUENCE [LARGE SCALE GENOMIC DNA]</scope>
    <source>
        <strain evidence="10">CBS 101.48</strain>
    </source>
</reference>
<dbReference type="InParanoid" id="A0A163JW74"/>
<evidence type="ECO:0000256" key="2">
    <source>
        <dbReference type="ARBA" id="ARBA00006370"/>
    </source>
</evidence>
<dbReference type="AlphaFoldDB" id="A0A163JW74"/>
<comment type="function">
    <text evidence="1">Catalyzes the intermembrane transfer of phosphatidylglycerol and phosphatidylinositol.</text>
</comment>
<dbReference type="SUPFAM" id="SSF81296">
    <property type="entry name" value="E set domains"/>
    <property type="match status" value="1"/>
</dbReference>
<dbReference type="PANTHER" id="PTHR11306:SF0">
    <property type="entry name" value="PHOSPHATIDYLGLYCEROL_PHOSPHATIDYLINOSITOL TRANSFER PROTEIN"/>
    <property type="match status" value="1"/>
</dbReference>
<gene>
    <name evidence="10" type="primary">ABSGL_08236.1 scaffold 9741</name>
</gene>
<dbReference type="OrthoDB" id="6409159at2759"/>
<evidence type="ECO:0000256" key="8">
    <source>
        <dbReference type="SAM" id="SignalP"/>
    </source>
</evidence>
<sequence length="161" mass="17704">MRTILFICWLFASIVHSLPLQQTFMTGEDHGAIWSLCDDPASHTLRGYQNGVSISPDLPRTGDDITVQVHGHLLSAVTSGQVSIQLNLMNMIKINKDLDLCSVLESDVMQSSCPLNAGDVTLNAKAFIPKELPKLPLKGDIKIMDQLGNTVTCIRLDFKLQ</sequence>
<dbReference type="InterPro" id="IPR039670">
    <property type="entry name" value="NPC2-like"/>
</dbReference>
<dbReference type="OMA" id="NTVTCIH"/>
<dbReference type="GO" id="GO:0015918">
    <property type="term" value="P:sterol transport"/>
    <property type="evidence" value="ECO:0007669"/>
    <property type="project" value="InterPro"/>
</dbReference>
<evidence type="ECO:0000313" key="10">
    <source>
        <dbReference type="EMBL" id="SAM02443.1"/>
    </source>
</evidence>
<accession>A0A163JW74</accession>
<dbReference type="Gene3D" id="2.60.40.770">
    <property type="match status" value="1"/>
</dbReference>
<evidence type="ECO:0000313" key="11">
    <source>
        <dbReference type="Proteomes" id="UP000078561"/>
    </source>
</evidence>
<dbReference type="EMBL" id="LT553855">
    <property type="protein sequence ID" value="SAM02443.1"/>
    <property type="molecule type" value="Genomic_DNA"/>
</dbReference>
<evidence type="ECO:0000256" key="3">
    <source>
        <dbReference type="ARBA" id="ARBA00011245"/>
    </source>
</evidence>